<dbReference type="EC" id="2.3.1.199" evidence="10"/>
<keyword evidence="9 10" id="KW-0275">Fatty acid biosynthesis</keyword>
<dbReference type="InterPro" id="IPR002076">
    <property type="entry name" value="ELO_fam"/>
</dbReference>
<dbReference type="GO" id="GO:0034625">
    <property type="term" value="P:fatty acid elongation, monounsaturated fatty acid"/>
    <property type="evidence" value="ECO:0007669"/>
    <property type="project" value="TreeGrafter"/>
</dbReference>
<keyword evidence="12" id="KW-1185">Reference proteome</keyword>
<dbReference type="GO" id="GO:0019367">
    <property type="term" value="P:fatty acid elongation, saturated fatty acid"/>
    <property type="evidence" value="ECO:0007669"/>
    <property type="project" value="TreeGrafter"/>
</dbReference>
<evidence type="ECO:0000256" key="10">
    <source>
        <dbReference type="RuleBase" id="RU361115"/>
    </source>
</evidence>
<accession>A0A9P0H7C9</accession>
<feature type="transmembrane region" description="Helical" evidence="10">
    <location>
        <begin position="177"/>
        <end position="197"/>
    </location>
</feature>
<reference evidence="11" key="1">
    <citation type="submission" date="2022-01" db="EMBL/GenBank/DDBJ databases">
        <authorList>
            <person name="King R."/>
        </authorList>
    </citation>
    <scope>NUCLEOTIDE SEQUENCE</scope>
</reference>
<dbReference type="GO" id="GO:0034626">
    <property type="term" value="P:fatty acid elongation, polyunsaturated fatty acid"/>
    <property type="evidence" value="ECO:0007669"/>
    <property type="project" value="TreeGrafter"/>
</dbReference>
<evidence type="ECO:0000256" key="4">
    <source>
        <dbReference type="ARBA" id="ARBA00022692"/>
    </source>
</evidence>
<dbReference type="GO" id="GO:0030148">
    <property type="term" value="P:sphingolipid biosynthetic process"/>
    <property type="evidence" value="ECO:0007669"/>
    <property type="project" value="TreeGrafter"/>
</dbReference>
<evidence type="ECO:0000256" key="3">
    <source>
        <dbReference type="ARBA" id="ARBA00022679"/>
    </source>
</evidence>
<gene>
    <name evidence="11" type="ORF">NEZAVI_LOCUS6711</name>
</gene>
<dbReference type="AlphaFoldDB" id="A0A9P0H7C9"/>
<dbReference type="EMBL" id="OV725079">
    <property type="protein sequence ID" value="CAH1396694.1"/>
    <property type="molecule type" value="Genomic_DNA"/>
</dbReference>
<evidence type="ECO:0000256" key="8">
    <source>
        <dbReference type="ARBA" id="ARBA00023136"/>
    </source>
</evidence>
<feature type="transmembrane region" description="Helical" evidence="10">
    <location>
        <begin position="107"/>
        <end position="125"/>
    </location>
</feature>
<evidence type="ECO:0000256" key="1">
    <source>
        <dbReference type="ARBA" id="ARBA00004141"/>
    </source>
</evidence>
<dbReference type="PANTHER" id="PTHR11157">
    <property type="entry name" value="FATTY ACID ACYL TRANSFERASE-RELATED"/>
    <property type="match status" value="1"/>
</dbReference>
<sequence>MIETDERMARLVTDWYEDLLHNRSDPRTADWPMMSSPWPTLAVCLSYAYFSRVAGPAIMANRKPFKLRNILVFYNLAQTLFSAWIFYEYLMSGWWGEYSFRCQPVDYSYSPVALRMAATCWWYYFSKFTEFFDTLFFILRKKTEHVSTLHVIHHGIMPMSVWFGVKFAPGGHSTFFALLNTLVHIIMYTYYMLSALGPEYQKYIWWKKYLTSLQMVQFILIMSHQFQLLFTTCDYPKSFMVWIGLHGVLFLFLFSDFYRSKYIGRRKEKELALNKGACMPVENDETEKTERRSENGYSKVYTSKLSACYSNGVNNGYLSRSKED</sequence>
<comment type="subcellular location">
    <subcellularLocation>
        <location evidence="1">Membrane</location>
        <topology evidence="1">Multi-pass membrane protein</topology>
    </subcellularLocation>
</comment>
<dbReference type="GO" id="GO:0005789">
    <property type="term" value="C:endoplasmic reticulum membrane"/>
    <property type="evidence" value="ECO:0007669"/>
    <property type="project" value="TreeGrafter"/>
</dbReference>
<evidence type="ECO:0000256" key="6">
    <source>
        <dbReference type="ARBA" id="ARBA00022989"/>
    </source>
</evidence>
<feature type="transmembrane region" description="Helical" evidence="10">
    <location>
        <begin position="146"/>
        <end position="165"/>
    </location>
</feature>
<keyword evidence="2 10" id="KW-0444">Lipid biosynthesis</keyword>
<evidence type="ECO:0000256" key="9">
    <source>
        <dbReference type="ARBA" id="ARBA00023160"/>
    </source>
</evidence>
<keyword evidence="4 10" id="KW-0812">Transmembrane</keyword>
<keyword evidence="5 10" id="KW-0276">Fatty acid metabolism</keyword>
<keyword evidence="8 10" id="KW-0472">Membrane</keyword>
<protein>
    <recommendedName>
        <fullName evidence="10">Elongation of very long chain fatty acids protein</fullName>
        <ecNumber evidence="10">2.3.1.199</ecNumber>
    </recommendedName>
    <alternativeName>
        <fullName evidence="10">Very-long-chain 3-oxoacyl-CoA synthase</fullName>
    </alternativeName>
</protein>
<feature type="transmembrane region" description="Helical" evidence="10">
    <location>
        <begin position="209"/>
        <end position="227"/>
    </location>
</feature>
<comment type="catalytic activity">
    <reaction evidence="10">
        <text>a very-long-chain acyl-CoA + malonyl-CoA + H(+) = a very-long-chain 3-oxoacyl-CoA + CO2 + CoA</text>
        <dbReference type="Rhea" id="RHEA:32727"/>
        <dbReference type="ChEBI" id="CHEBI:15378"/>
        <dbReference type="ChEBI" id="CHEBI:16526"/>
        <dbReference type="ChEBI" id="CHEBI:57287"/>
        <dbReference type="ChEBI" id="CHEBI:57384"/>
        <dbReference type="ChEBI" id="CHEBI:90725"/>
        <dbReference type="ChEBI" id="CHEBI:90736"/>
        <dbReference type="EC" id="2.3.1.199"/>
    </reaction>
</comment>
<dbReference type="GO" id="GO:0009922">
    <property type="term" value="F:fatty acid elongase activity"/>
    <property type="evidence" value="ECO:0007669"/>
    <property type="project" value="UniProtKB-EC"/>
</dbReference>
<dbReference type="PANTHER" id="PTHR11157:SF162">
    <property type="entry name" value="ELONGATION OF VERY LONG CHAIN FATTY ACIDS PROTEIN"/>
    <property type="match status" value="1"/>
</dbReference>
<evidence type="ECO:0000313" key="12">
    <source>
        <dbReference type="Proteomes" id="UP001152798"/>
    </source>
</evidence>
<keyword evidence="3 10" id="KW-0808">Transferase</keyword>
<evidence type="ECO:0000256" key="5">
    <source>
        <dbReference type="ARBA" id="ARBA00022832"/>
    </source>
</evidence>
<dbReference type="Proteomes" id="UP001152798">
    <property type="component" value="Chromosome 3"/>
</dbReference>
<organism evidence="11 12">
    <name type="scientific">Nezara viridula</name>
    <name type="common">Southern green stink bug</name>
    <name type="synonym">Cimex viridulus</name>
    <dbReference type="NCBI Taxonomy" id="85310"/>
    <lineage>
        <taxon>Eukaryota</taxon>
        <taxon>Metazoa</taxon>
        <taxon>Ecdysozoa</taxon>
        <taxon>Arthropoda</taxon>
        <taxon>Hexapoda</taxon>
        <taxon>Insecta</taxon>
        <taxon>Pterygota</taxon>
        <taxon>Neoptera</taxon>
        <taxon>Paraneoptera</taxon>
        <taxon>Hemiptera</taxon>
        <taxon>Heteroptera</taxon>
        <taxon>Panheteroptera</taxon>
        <taxon>Pentatomomorpha</taxon>
        <taxon>Pentatomoidea</taxon>
        <taxon>Pentatomidae</taxon>
        <taxon>Pentatominae</taxon>
        <taxon>Nezara</taxon>
    </lineage>
</organism>
<dbReference type="OrthoDB" id="434092at2759"/>
<evidence type="ECO:0000313" key="11">
    <source>
        <dbReference type="EMBL" id="CAH1396694.1"/>
    </source>
</evidence>
<dbReference type="GO" id="GO:0042761">
    <property type="term" value="P:very long-chain fatty acid biosynthetic process"/>
    <property type="evidence" value="ECO:0007669"/>
    <property type="project" value="TreeGrafter"/>
</dbReference>
<evidence type="ECO:0000256" key="2">
    <source>
        <dbReference type="ARBA" id="ARBA00022516"/>
    </source>
</evidence>
<evidence type="ECO:0000256" key="7">
    <source>
        <dbReference type="ARBA" id="ARBA00023098"/>
    </source>
</evidence>
<feature type="transmembrane region" description="Helical" evidence="10">
    <location>
        <begin position="70"/>
        <end position="87"/>
    </location>
</feature>
<feature type="transmembrane region" description="Helical" evidence="10">
    <location>
        <begin position="239"/>
        <end position="258"/>
    </location>
</feature>
<comment type="similarity">
    <text evidence="10">Belongs to the ELO family.</text>
</comment>
<dbReference type="Pfam" id="PF01151">
    <property type="entry name" value="ELO"/>
    <property type="match status" value="1"/>
</dbReference>
<proteinExistence type="inferred from homology"/>
<keyword evidence="7 10" id="KW-0443">Lipid metabolism</keyword>
<keyword evidence="6 10" id="KW-1133">Transmembrane helix</keyword>
<name>A0A9P0H7C9_NEZVI</name>